<protein>
    <submittedName>
        <fullName evidence="2">Uncharacterized protein</fullName>
    </submittedName>
</protein>
<keyword evidence="3" id="KW-1185">Reference proteome</keyword>
<name>A0ABP3XX05_9FLAO</name>
<evidence type="ECO:0000256" key="1">
    <source>
        <dbReference type="SAM" id="SignalP"/>
    </source>
</evidence>
<keyword evidence="1" id="KW-0732">Signal</keyword>
<dbReference type="EMBL" id="BAAAFH010000003">
    <property type="protein sequence ID" value="GAA0873958.1"/>
    <property type="molecule type" value="Genomic_DNA"/>
</dbReference>
<evidence type="ECO:0000313" key="2">
    <source>
        <dbReference type="EMBL" id="GAA0873958.1"/>
    </source>
</evidence>
<organism evidence="2 3">
    <name type="scientific">Wandonia haliotis</name>
    <dbReference type="NCBI Taxonomy" id="574963"/>
    <lineage>
        <taxon>Bacteria</taxon>
        <taxon>Pseudomonadati</taxon>
        <taxon>Bacteroidota</taxon>
        <taxon>Flavobacteriia</taxon>
        <taxon>Flavobacteriales</taxon>
        <taxon>Crocinitomicaceae</taxon>
        <taxon>Wandonia</taxon>
    </lineage>
</organism>
<dbReference type="RefSeq" id="WP_343784518.1">
    <property type="nucleotide sequence ID" value="NZ_BAAAFH010000003.1"/>
</dbReference>
<sequence>MKKRAMRSVFFLGLAAMLAVPAIGCRKKGDTIVRIMVKDVSNAPVANAMVRLYGQSTMDQAPGAITANDTAYTNSSGIAVFDFNDEYQLGQAGVAVLNILAKKDGMTGTGIIKIEEETTSEETVFLQP</sequence>
<accession>A0ABP3XX05</accession>
<reference evidence="3" key="1">
    <citation type="journal article" date="2019" name="Int. J. Syst. Evol. Microbiol.">
        <title>The Global Catalogue of Microorganisms (GCM) 10K type strain sequencing project: providing services to taxonomists for standard genome sequencing and annotation.</title>
        <authorList>
            <consortium name="The Broad Institute Genomics Platform"/>
            <consortium name="The Broad Institute Genome Sequencing Center for Infectious Disease"/>
            <person name="Wu L."/>
            <person name="Ma J."/>
        </authorList>
    </citation>
    <scope>NUCLEOTIDE SEQUENCE [LARGE SCALE GENOMIC DNA]</scope>
    <source>
        <strain evidence="3">JCM 16083</strain>
    </source>
</reference>
<feature type="signal peptide" evidence="1">
    <location>
        <begin position="1"/>
        <end position="22"/>
    </location>
</feature>
<dbReference type="Proteomes" id="UP001501126">
    <property type="component" value="Unassembled WGS sequence"/>
</dbReference>
<evidence type="ECO:0000313" key="3">
    <source>
        <dbReference type="Proteomes" id="UP001501126"/>
    </source>
</evidence>
<proteinExistence type="predicted"/>
<gene>
    <name evidence="2" type="ORF">GCM10009118_03660</name>
</gene>
<feature type="chain" id="PRO_5046571859" evidence="1">
    <location>
        <begin position="23"/>
        <end position="128"/>
    </location>
</feature>
<comment type="caution">
    <text evidence="2">The sequence shown here is derived from an EMBL/GenBank/DDBJ whole genome shotgun (WGS) entry which is preliminary data.</text>
</comment>